<dbReference type="RefSeq" id="YP_009011678.1">
    <property type="nucleotide sequence ID" value="NC_023688.1"/>
</dbReference>
<dbReference type="InterPro" id="IPR023214">
    <property type="entry name" value="HAD_sf"/>
</dbReference>
<proteinExistence type="predicted"/>
<sequence>MTDKAIPFQTQPLVKMSGSLNLDTILQSKKKIIVTDVDGVLLSWASNLPFFCAEYNIPTDVVIDLIIDERFRKAGEIFQCNQEHGENLIRMYNNSKWFRGLKAYDDALLWINRLKKDYDFVATTAIGADFQVSVNRMSNLNVLFPNAFKEILTCDHHESKSKMFRHVKEKYGEENVVGYVDDLHHHLESFHRVFHSDKLKFHILRGSNKKLDAPMRNKHNVGSWEQIANAIYNSEA</sequence>
<dbReference type="OrthoDB" id="9219at10239"/>
<name>E5DQI2_9CAUD</name>
<keyword evidence="2" id="KW-1185">Reference proteome</keyword>
<reference evidence="1 2" key="1">
    <citation type="journal article" date="2010" name="Virol. J.">
        <title>Genomes of the T4-related bacteriophages as windows on microbial genome evolution.</title>
        <authorList>
            <person name="Petrov V.M."/>
            <person name="Ratnayaka S."/>
            <person name="Nolan J.M."/>
            <person name="Miller E.S."/>
            <person name="Karam J.D."/>
        </authorList>
    </citation>
    <scope>NUCLEOTIDE SEQUENCE [LARGE SCALE GENOMIC DNA]</scope>
</reference>
<gene>
    <name evidence="1" type="primary">30.2</name>
    <name evidence="1" type="ORF">PX29p249</name>
</gene>
<dbReference type="KEGG" id="vg:18560173"/>
<dbReference type="Gene3D" id="3.40.50.1000">
    <property type="entry name" value="HAD superfamily/HAD-like"/>
    <property type="match status" value="1"/>
</dbReference>
<accession>E5DQI2</accession>
<organism evidence="1 2">
    <name type="scientific">Aeromonas phage PX29</name>
    <dbReference type="NCBI Taxonomy" id="926067"/>
    <lineage>
        <taxon>Viruses</taxon>
        <taxon>Duplodnaviria</taxon>
        <taxon>Heunggongvirae</taxon>
        <taxon>Uroviricota</taxon>
        <taxon>Caudoviricetes</taxon>
        <taxon>Pantevenvirales</taxon>
        <taxon>Straboviridae</taxon>
        <taxon>Angelvirus</taxon>
        <taxon>Angelvirus px29</taxon>
    </lineage>
</organism>
<dbReference type="GeneID" id="18560173"/>
<protein>
    <submittedName>
        <fullName evidence="1">Uncharacterized protein 30.2</fullName>
    </submittedName>
</protein>
<evidence type="ECO:0000313" key="2">
    <source>
        <dbReference type="Proteomes" id="UP000008726"/>
    </source>
</evidence>
<dbReference type="EMBL" id="GU396103">
    <property type="protein sequence ID" value="ADQ52968.1"/>
    <property type="molecule type" value="Genomic_DNA"/>
</dbReference>
<dbReference type="SUPFAM" id="SSF56784">
    <property type="entry name" value="HAD-like"/>
    <property type="match status" value="1"/>
</dbReference>
<evidence type="ECO:0000313" key="1">
    <source>
        <dbReference type="EMBL" id="ADQ52968.1"/>
    </source>
</evidence>
<dbReference type="InterPro" id="IPR036412">
    <property type="entry name" value="HAD-like_sf"/>
</dbReference>
<dbReference type="Proteomes" id="UP000008726">
    <property type="component" value="Segment"/>
</dbReference>